<evidence type="ECO:0000313" key="9">
    <source>
        <dbReference type="EMBL" id="PSR30797.1"/>
    </source>
</evidence>
<keyword evidence="2 7" id="KW-0813">Transport</keyword>
<feature type="domain" description="ABC transmembrane type-1" evidence="8">
    <location>
        <begin position="72"/>
        <end position="262"/>
    </location>
</feature>
<dbReference type="AlphaFoldDB" id="A0A2T2X8L8"/>
<keyword evidence="6 7" id="KW-0472">Membrane</keyword>
<comment type="subcellular location">
    <subcellularLocation>
        <location evidence="1 7">Cell membrane</location>
        <topology evidence="1 7">Multi-pass membrane protein</topology>
    </subcellularLocation>
</comment>
<organism evidence="9 10">
    <name type="scientific">Sulfobacillus benefaciens</name>
    <dbReference type="NCBI Taxonomy" id="453960"/>
    <lineage>
        <taxon>Bacteria</taxon>
        <taxon>Bacillati</taxon>
        <taxon>Bacillota</taxon>
        <taxon>Clostridia</taxon>
        <taxon>Eubacteriales</taxon>
        <taxon>Clostridiales Family XVII. Incertae Sedis</taxon>
        <taxon>Sulfobacillus</taxon>
    </lineage>
</organism>
<protein>
    <submittedName>
        <fullName evidence="9">Carbohydrate ABC transporter permease</fullName>
    </submittedName>
</protein>
<dbReference type="EMBL" id="PXYT01000007">
    <property type="protein sequence ID" value="PSR30797.1"/>
    <property type="molecule type" value="Genomic_DNA"/>
</dbReference>
<comment type="caution">
    <text evidence="9">The sequence shown here is derived from an EMBL/GenBank/DDBJ whole genome shotgun (WGS) entry which is preliminary data.</text>
</comment>
<dbReference type="PANTHER" id="PTHR43744:SF8">
    <property type="entry name" value="SN-GLYCEROL-3-PHOSPHATE TRANSPORT SYSTEM PERMEASE PROTEIN UGPE"/>
    <property type="match status" value="1"/>
</dbReference>
<dbReference type="GO" id="GO:0005886">
    <property type="term" value="C:plasma membrane"/>
    <property type="evidence" value="ECO:0007669"/>
    <property type="project" value="UniProtKB-SubCell"/>
</dbReference>
<evidence type="ECO:0000259" key="8">
    <source>
        <dbReference type="PROSITE" id="PS50928"/>
    </source>
</evidence>
<dbReference type="GO" id="GO:0055085">
    <property type="term" value="P:transmembrane transport"/>
    <property type="evidence" value="ECO:0007669"/>
    <property type="project" value="InterPro"/>
</dbReference>
<dbReference type="Pfam" id="PF00528">
    <property type="entry name" value="BPD_transp_1"/>
    <property type="match status" value="1"/>
</dbReference>
<dbReference type="InterPro" id="IPR035906">
    <property type="entry name" value="MetI-like_sf"/>
</dbReference>
<evidence type="ECO:0000256" key="1">
    <source>
        <dbReference type="ARBA" id="ARBA00004651"/>
    </source>
</evidence>
<evidence type="ECO:0000313" key="10">
    <source>
        <dbReference type="Proteomes" id="UP000242699"/>
    </source>
</evidence>
<proteinExistence type="inferred from homology"/>
<keyword evidence="5 7" id="KW-1133">Transmembrane helix</keyword>
<comment type="similarity">
    <text evidence="7">Belongs to the binding-protein-dependent transport system permease family.</text>
</comment>
<dbReference type="PROSITE" id="PS50928">
    <property type="entry name" value="ABC_TM1"/>
    <property type="match status" value="1"/>
</dbReference>
<name>A0A2T2X8L8_9FIRM</name>
<feature type="transmembrane region" description="Helical" evidence="7">
    <location>
        <begin position="241"/>
        <end position="262"/>
    </location>
</feature>
<sequence>MTTMHQRTMTRIFTYVFLALSAVLVVFPIWWIFATSLETSTRAYSFPGALLPQGVVHNYVAAWSLAPWLRFLVNSLGMGLVTTLLALLTSTLAAYSIVFLPNRITKYLLALILSTMMIPFYSIIVPDYLLIRDLNWLNTYTAQIVPFAANGFAVFMLMQFMRSLPKELWDAGRIDGVTPWRYLWKIVVPNLMPALATVSIYLFLLSWNAFLWPLIVTNGPQVQPIQVGLANFLSTANGTDWTVLSAAAAITTVPVLIFYVIAQHKIVESVSRTGIKG</sequence>
<evidence type="ECO:0000256" key="5">
    <source>
        <dbReference type="ARBA" id="ARBA00022989"/>
    </source>
</evidence>
<feature type="transmembrane region" description="Helical" evidence="7">
    <location>
        <begin position="144"/>
        <end position="161"/>
    </location>
</feature>
<feature type="transmembrane region" description="Helical" evidence="7">
    <location>
        <begin position="12"/>
        <end position="33"/>
    </location>
</feature>
<feature type="transmembrane region" description="Helical" evidence="7">
    <location>
        <begin position="182"/>
        <end position="204"/>
    </location>
</feature>
<feature type="transmembrane region" description="Helical" evidence="7">
    <location>
        <begin position="76"/>
        <end position="100"/>
    </location>
</feature>
<evidence type="ECO:0000256" key="4">
    <source>
        <dbReference type="ARBA" id="ARBA00022692"/>
    </source>
</evidence>
<accession>A0A2T2X8L8</accession>
<dbReference type="CDD" id="cd06261">
    <property type="entry name" value="TM_PBP2"/>
    <property type="match status" value="1"/>
</dbReference>
<gene>
    <name evidence="9" type="ORF">C7B43_04835</name>
</gene>
<evidence type="ECO:0000256" key="7">
    <source>
        <dbReference type="RuleBase" id="RU363032"/>
    </source>
</evidence>
<reference evidence="9 10" key="1">
    <citation type="journal article" date="2014" name="BMC Genomics">
        <title>Comparison of environmental and isolate Sulfobacillus genomes reveals diverse carbon, sulfur, nitrogen, and hydrogen metabolisms.</title>
        <authorList>
            <person name="Justice N.B."/>
            <person name="Norman A."/>
            <person name="Brown C.T."/>
            <person name="Singh A."/>
            <person name="Thomas B.C."/>
            <person name="Banfield J.F."/>
        </authorList>
    </citation>
    <scope>NUCLEOTIDE SEQUENCE [LARGE SCALE GENOMIC DNA]</scope>
    <source>
        <strain evidence="9">AMDSBA1</strain>
    </source>
</reference>
<dbReference type="Proteomes" id="UP000242699">
    <property type="component" value="Unassembled WGS sequence"/>
</dbReference>
<dbReference type="Gene3D" id="1.10.3720.10">
    <property type="entry name" value="MetI-like"/>
    <property type="match status" value="1"/>
</dbReference>
<keyword evidence="4 7" id="KW-0812">Transmembrane</keyword>
<dbReference type="SUPFAM" id="SSF161098">
    <property type="entry name" value="MetI-like"/>
    <property type="match status" value="1"/>
</dbReference>
<dbReference type="InterPro" id="IPR000515">
    <property type="entry name" value="MetI-like"/>
</dbReference>
<evidence type="ECO:0000256" key="6">
    <source>
        <dbReference type="ARBA" id="ARBA00023136"/>
    </source>
</evidence>
<dbReference type="PANTHER" id="PTHR43744">
    <property type="entry name" value="ABC TRANSPORTER PERMEASE PROTEIN MG189-RELATED-RELATED"/>
    <property type="match status" value="1"/>
</dbReference>
<keyword evidence="3" id="KW-1003">Cell membrane</keyword>
<evidence type="ECO:0000256" key="2">
    <source>
        <dbReference type="ARBA" id="ARBA00022448"/>
    </source>
</evidence>
<feature type="transmembrane region" description="Helical" evidence="7">
    <location>
        <begin position="107"/>
        <end position="124"/>
    </location>
</feature>
<evidence type="ECO:0000256" key="3">
    <source>
        <dbReference type="ARBA" id="ARBA00022475"/>
    </source>
</evidence>